<evidence type="ECO:0000313" key="3">
    <source>
        <dbReference type="Proteomes" id="UP000016462"/>
    </source>
</evidence>
<dbReference type="EMBL" id="ASHR01000021">
    <property type="protein sequence ID" value="ERG64480.1"/>
    <property type="molecule type" value="Genomic_DNA"/>
</dbReference>
<reference evidence="2 3" key="1">
    <citation type="journal article" date="2013" name="Genome Announc.">
        <title>First draft genome sequence from a member of the genus agrococcus, isolated from modern microbialites.</title>
        <authorList>
            <person name="White R.A.III."/>
            <person name="Grassa C.J."/>
            <person name="Suttle C.A."/>
        </authorList>
    </citation>
    <scope>NUCLEOTIDE SEQUENCE [LARGE SCALE GENOMIC DNA]</scope>
    <source>
        <strain evidence="2 3">RW1</strain>
    </source>
</reference>
<keyword evidence="3" id="KW-1185">Reference proteome</keyword>
<dbReference type="AlphaFoldDB" id="U1MUZ5"/>
<proteinExistence type="predicted"/>
<feature type="domain" description="Coenzyme Q-binding protein COQ10 START" evidence="1">
    <location>
        <begin position="10"/>
        <end position="109"/>
    </location>
</feature>
<comment type="caution">
    <text evidence="2">The sequence shown here is derived from an EMBL/GenBank/DDBJ whole genome shotgun (WGS) entry which is preliminary data.</text>
</comment>
<dbReference type="InterPro" id="IPR005031">
    <property type="entry name" value="COQ10_START"/>
</dbReference>
<dbReference type="PANTHER" id="PTHR33824">
    <property type="entry name" value="POLYKETIDE CYCLASE/DEHYDRASE AND LIPID TRANSPORT SUPERFAMILY PROTEIN"/>
    <property type="match status" value="1"/>
</dbReference>
<dbReference type="Pfam" id="PF03364">
    <property type="entry name" value="Polyketide_cyc"/>
    <property type="match status" value="1"/>
</dbReference>
<accession>U1MUZ5</accession>
<dbReference type="InterPro" id="IPR023393">
    <property type="entry name" value="START-like_dom_sf"/>
</dbReference>
<sequence>MMQVDEQFEVDAPRAEVFRMWTSFESYPEFLTGVDSVYAETSERLRWRVSIGGLPSSFYAIVTEQVPDERLAFVSVDQSTLGWWVDLAEVTPHRTRVTVRVIVSPRGDVPRRAGDRELDELTIRCDLLRFRALAEGTLSQAA</sequence>
<dbReference type="InterPro" id="IPR047137">
    <property type="entry name" value="ORF3"/>
</dbReference>
<dbReference type="Proteomes" id="UP000016462">
    <property type="component" value="Unassembled WGS sequence"/>
</dbReference>
<protein>
    <recommendedName>
        <fullName evidence="1">Coenzyme Q-binding protein COQ10 START domain-containing protein</fullName>
    </recommendedName>
</protein>
<gene>
    <name evidence="2" type="ORF">L332_08455</name>
</gene>
<dbReference type="Gene3D" id="3.30.530.20">
    <property type="match status" value="1"/>
</dbReference>
<dbReference type="PANTHER" id="PTHR33824:SF7">
    <property type="entry name" value="POLYKETIDE CYCLASE_DEHYDRASE AND LIPID TRANSPORT SUPERFAMILY PROTEIN"/>
    <property type="match status" value="1"/>
</dbReference>
<name>U1MUZ5_9MICO</name>
<evidence type="ECO:0000259" key="1">
    <source>
        <dbReference type="Pfam" id="PF03364"/>
    </source>
</evidence>
<organism evidence="2 3">
    <name type="scientific">Agrococcus pavilionensis RW1</name>
    <dbReference type="NCBI Taxonomy" id="1330458"/>
    <lineage>
        <taxon>Bacteria</taxon>
        <taxon>Bacillati</taxon>
        <taxon>Actinomycetota</taxon>
        <taxon>Actinomycetes</taxon>
        <taxon>Micrococcales</taxon>
        <taxon>Microbacteriaceae</taxon>
        <taxon>Agrococcus</taxon>
    </lineage>
</organism>
<evidence type="ECO:0000313" key="2">
    <source>
        <dbReference type="EMBL" id="ERG64480.1"/>
    </source>
</evidence>
<dbReference type="SUPFAM" id="SSF55961">
    <property type="entry name" value="Bet v1-like"/>
    <property type="match status" value="1"/>
</dbReference>